<keyword evidence="3" id="KW-1133">Transmembrane helix</keyword>
<feature type="compositionally biased region" description="Low complexity" evidence="2">
    <location>
        <begin position="30"/>
        <end position="44"/>
    </location>
</feature>
<dbReference type="EMBL" id="CAJFDH010000006">
    <property type="protein sequence ID" value="CAD5229585.1"/>
    <property type="molecule type" value="Genomic_DNA"/>
</dbReference>
<keyword evidence="3" id="KW-0472">Membrane</keyword>
<accession>A0A811LJ15</accession>
<evidence type="ECO:0000256" key="1">
    <source>
        <dbReference type="ARBA" id="ARBA00022737"/>
    </source>
</evidence>
<dbReference type="PROSITE" id="PS50853">
    <property type="entry name" value="FN3"/>
    <property type="match status" value="7"/>
</dbReference>
<dbReference type="EMBL" id="CAJFCW020000006">
    <property type="protein sequence ID" value="CAG9127027.1"/>
    <property type="molecule type" value="Genomic_DNA"/>
</dbReference>
<feature type="domain" description="Fibronectin type-III" evidence="4">
    <location>
        <begin position="539"/>
        <end position="628"/>
    </location>
</feature>
<comment type="caution">
    <text evidence="5">The sequence shown here is derived from an EMBL/GenBank/DDBJ whole genome shotgun (WGS) entry which is preliminary data.</text>
</comment>
<feature type="compositionally biased region" description="Polar residues" evidence="2">
    <location>
        <begin position="392"/>
        <end position="403"/>
    </location>
</feature>
<feature type="transmembrane region" description="Helical" evidence="3">
    <location>
        <begin position="1493"/>
        <end position="1516"/>
    </location>
</feature>
<reference evidence="5" key="1">
    <citation type="submission" date="2020-09" db="EMBL/GenBank/DDBJ databases">
        <authorList>
            <person name="Kikuchi T."/>
        </authorList>
    </citation>
    <scope>NUCLEOTIDE SEQUENCE</scope>
    <source>
        <strain evidence="5">SH1</strain>
    </source>
</reference>
<feature type="compositionally biased region" description="Low complexity" evidence="2">
    <location>
        <begin position="1441"/>
        <end position="1456"/>
    </location>
</feature>
<feature type="compositionally biased region" description="Polar residues" evidence="2">
    <location>
        <begin position="894"/>
        <end position="913"/>
    </location>
</feature>
<feature type="compositionally biased region" description="Polar residues" evidence="2">
    <location>
        <begin position="367"/>
        <end position="378"/>
    </location>
</feature>
<dbReference type="Gene3D" id="2.60.40.10">
    <property type="entry name" value="Immunoglobulins"/>
    <property type="match status" value="6"/>
</dbReference>
<evidence type="ECO:0000313" key="5">
    <source>
        <dbReference type="EMBL" id="CAD5229585.1"/>
    </source>
</evidence>
<feature type="domain" description="Fibronectin type-III" evidence="4">
    <location>
        <begin position="1225"/>
        <end position="1321"/>
    </location>
</feature>
<feature type="compositionally biased region" description="Low complexity" evidence="2">
    <location>
        <begin position="346"/>
        <end position="366"/>
    </location>
</feature>
<dbReference type="Proteomes" id="UP000614601">
    <property type="component" value="Unassembled WGS sequence"/>
</dbReference>
<feature type="region of interest" description="Disordered" evidence="2">
    <location>
        <begin position="339"/>
        <end position="406"/>
    </location>
</feature>
<dbReference type="CDD" id="cd00063">
    <property type="entry name" value="FN3"/>
    <property type="match status" value="5"/>
</dbReference>
<dbReference type="PANTHER" id="PTHR13817">
    <property type="entry name" value="TITIN"/>
    <property type="match status" value="1"/>
</dbReference>
<dbReference type="InterPro" id="IPR003961">
    <property type="entry name" value="FN3_dom"/>
</dbReference>
<dbReference type="InterPro" id="IPR036116">
    <property type="entry name" value="FN3_sf"/>
</dbReference>
<dbReference type="Pfam" id="PF00041">
    <property type="entry name" value="fn3"/>
    <property type="match status" value="2"/>
</dbReference>
<feature type="region of interest" description="Disordered" evidence="2">
    <location>
        <begin position="30"/>
        <end position="90"/>
    </location>
</feature>
<organism evidence="5 6">
    <name type="scientific">Bursaphelenchus okinawaensis</name>
    <dbReference type="NCBI Taxonomy" id="465554"/>
    <lineage>
        <taxon>Eukaryota</taxon>
        <taxon>Metazoa</taxon>
        <taxon>Ecdysozoa</taxon>
        <taxon>Nematoda</taxon>
        <taxon>Chromadorea</taxon>
        <taxon>Rhabditida</taxon>
        <taxon>Tylenchina</taxon>
        <taxon>Tylenchomorpha</taxon>
        <taxon>Aphelenchoidea</taxon>
        <taxon>Aphelenchoididae</taxon>
        <taxon>Bursaphelenchus</taxon>
    </lineage>
</organism>
<dbReference type="InterPro" id="IPR013783">
    <property type="entry name" value="Ig-like_fold"/>
</dbReference>
<proteinExistence type="predicted"/>
<keyword evidence="3" id="KW-0812">Transmembrane</keyword>
<dbReference type="SUPFAM" id="SSF49265">
    <property type="entry name" value="Fibronectin type III"/>
    <property type="match status" value="4"/>
</dbReference>
<dbReference type="SMART" id="SM00060">
    <property type="entry name" value="FN3"/>
    <property type="match status" value="8"/>
</dbReference>
<gene>
    <name evidence="5" type="ORF">BOKJ2_LOCUS13644</name>
</gene>
<dbReference type="PANTHER" id="PTHR13817:SF73">
    <property type="entry name" value="FIBRONECTIN TYPE-III DOMAIN-CONTAINING PROTEIN"/>
    <property type="match status" value="1"/>
</dbReference>
<feature type="compositionally biased region" description="Polar residues" evidence="2">
    <location>
        <begin position="53"/>
        <end position="76"/>
    </location>
</feature>
<dbReference type="OrthoDB" id="443915at2759"/>
<feature type="domain" description="Fibronectin type-III" evidence="4">
    <location>
        <begin position="1030"/>
        <end position="1127"/>
    </location>
</feature>
<feature type="region of interest" description="Disordered" evidence="2">
    <location>
        <begin position="894"/>
        <end position="914"/>
    </location>
</feature>
<feature type="domain" description="Fibronectin type-III" evidence="4">
    <location>
        <begin position="670"/>
        <end position="764"/>
    </location>
</feature>
<evidence type="ECO:0000256" key="3">
    <source>
        <dbReference type="SAM" id="Phobius"/>
    </source>
</evidence>
<feature type="domain" description="Fibronectin type-III" evidence="4">
    <location>
        <begin position="423"/>
        <end position="535"/>
    </location>
</feature>
<feature type="region of interest" description="Disordered" evidence="2">
    <location>
        <begin position="1421"/>
        <end position="1467"/>
    </location>
</feature>
<keyword evidence="1" id="KW-0677">Repeat</keyword>
<sequence>MSTTTTQNYPPSLFSLNPVQTVYDTASIASLPSNSSASPKLSPASTPPKRAPTDTSDFGSSSGLNGKNESEASSIISERDSGEGSHSCSSNVPDYVVNGVLPGPMLHSTAGANFPISTIRWAPPNMARPPPPVASSVGVPPVPGVASVPGVPPPPPYYTMTCPQIAETSTGSAFTPTGATLRSTNPVLLPNGPVTNANNNNGSTQHAQPTVPTIPQQAGSPPLGQILNSVPPPVSGGTGPTVQPDNEIFVHVAQGEILILYIGTEPQNIAGPATIRMVGQSGIPQTRLPLHVPQGHVVQHVLDEKGFLKHIILSPQNGNGTRVPPTATYANIKNGTQMVRPNSAIPSTTPTTNTLKTTVPTTTTQPASESSEQSNSTPVLRKKIHPKKATSVAGTSHESNGTLPENDVIDQYERERLQEALNRVQQPTVTRIGPTDADVHWMELDTSEAASSGGPFPYIDSSEFEYNILLYEITAGHNKSLITQAKCPPLSHHNGLRLHKLKPLTDYNVCVRASLPERKIFGRHSKSAAFRTYPPLPEAPIMLRIICRGAYLMGLQWSMPPGNFVNKYILQLAKGKNEPFETAYEGSFDHARIGQLEPGTHYRARVAAQNETGQSEFSNTLHINTNPLPSQVLPTTSANSNFYQPNVYRQSMGAGVHHNPPPFVPLMQPKLNPPTIVFVSSRQVKLTWQVHPEFANVILEVSDSIRGNPTFSPVSHESYQQTNTPCALVSNLRSNREYRFRLSGHIMGAEFIKSEVVSTRTHKDRYEGSNYYNNYNDRVPPPTFHKVYEDENHAVELGWKHQSSDDGISFCVEGAASYQKYENGEYAEYEWKVCYKGPNMSCTINDPHLNLFRVQANKRGQTSAWSERVFVKRKPKRQPNSQIGRQNHVYVNQHHASTSAQKAATPVQTQKPEINQEVEKVVEVPKPPKCTQPTISNITLNTMDVSWTSEDPEASDSKESLLFELQRVDKERPLLVSSGSQTQFTLENLRPVEHVQLRVRSVIIDNEGQRIKGEWSSIVSATTPCTVTSPPQNLRLKNDEQSFVLVWDSPALTNGSQVIEYCVRSANVPEGQKEKAGKLQQLYSTDKTELSLEDLSPARIYFFNVVARNEAGLSEPSNTLELSSPAVVPGLPQQVEVESLALESLTVTWSPAAKNGADIEEYKVALYQDKVPVAQQIVASEVTEVTFSSLKPCTEYNVELSAKNNVGWGKPATKMGFTLDIPPEPPILTAAQIASNSLKLKWTTAASTSDALETLYFYLEKESENGKFMAVYEGENRSAKVRGLKEASTHKFRIRASHARGQPTLAGKWSKVYSFQTTALPPTAIKNAPSVTEVGNNVYQMEWQPYKSLSGAEDSVCYKLQVALKAVKGNEGWKTIYQGNSTAFTWTVSPAQATFTGTRQARVLVVQNKDGEEVHSLPSPVALFSSNRSPSDSPRKRTVKSTSGTSTPASTSSTRTRLNGTTPRIGPPAKLGLYKRLKRSVTCFKRSITDKDWLIVLMAGFVIVALVIAVMVNSFYEK</sequence>
<evidence type="ECO:0000313" key="6">
    <source>
        <dbReference type="Proteomes" id="UP000614601"/>
    </source>
</evidence>
<feature type="domain" description="Fibronectin type-III" evidence="4">
    <location>
        <begin position="924"/>
        <end position="1026"/>
    </location>
</feature>
<evidence type="ECO:0000259" key="4">
    <source>
        <dbReference type="PROSITE" id="PS50853"/>
    </source>
</evidence>
<feature type="domain" description="Fibronectin type-III" evidence="4">
    <location>
        <begin position="1131"/>
        <end position="1224"/>
    </location>
</feature>
<protein>
    <recommendedName>
        <fullName evidence="4">Fibronectin type-III domain-containing protein</fullName>
    </recommendedName>
</protein>
<keyword evidence="6" id="KW-1185">Reference proteome</keyword>
<name>A0A811LJ15_9BILA</name>
<evidence type="ECO:0000256" key="2">
    <source>
        <dbReference type="SAM" id="MobiDB-lite"/>
    </source>
</evidence>
<dbReference type="Proteomes" id="UP000783686">
    <property type="component" value="Unassembled WGS sequence"/>
</dbReference>
<dbReference type="InterPro" id="IPR050964">
    <property type="entry name" value="Striated_Muscle_Regulatory"/>
</dbReference>